<dbReference type="PROSITE" id="PS50977">
    <property type="entry name" value="HTH_TETR_2"/>
    <property type="match status" value="1"/>
</dbReference>
<dbReference type="InterPro" id="IPR001647">
    <property type="entry name" value="HTH_TetR"/>
</dbReference>
<evidence type="ECO:0000256" key="4">
    <source>
        <dbReference type="PROSITE-ProRule" id="PRU00335"/>
    </source>
</evidence>
<dbReference type="PANTHER" id="PTHR30055">
    <property type="entry name" value="HTH-TYPE TRANSCRIPTIONAL REGULATOR RUTR"/>
    <property type="match status" value="1"/>
</dbReference>
<evidence type="ECO:0000259" key="5">
    <source>
        <dbReference type="PROSITE" id="PS50977"/>
    </source>
</evidence>
<keyword evidence="7" id="KW-1185">Reference proteome</keyword>
<feature type="DNA-binding region" description="H-T-H motif" evidence="4">
    <location>
        <begin position="44"/>
        <end position="63"/>
    </location>
</feature>
<dbReference type="PRINTS" id="PR00455">
    <property type="entry name" value="HTHTETR"/>
</dbReference>
<protein>
    <submittedName>
        <fullName evidence="6">TetR family transcriptional regulator</fullName>
    </submittedName>
</protein>
<accession>A0AAU9D5S3</accession>
<dbReference type="Pfam" id="PF17929">
    <property type="entry name" value="TetR_C_34"/>
    <property type="match status" value="1"/>
</dbReference>
<dbReference type="PANTHER" id="PTHR30055:SF234">
    <property type="entry name" value="HTH-TYPE TRANSCRIPTIONAL REGULATOR BETI"/>
    <property type="match status" value="1"/>
</dbReference>
<dbReference type="InterPro" id="IPR050109">
    <property type="entry name" value="HTH-type_TetR-like_transc_reg"/>
</dbReference>
<evidence type="ECO:0000256" key="3">
    <source>
        <dbReference type="ARBA" id="ARBA00023163"/>
    </source>
</evidence>
<dbReference type="GO" id="GO:0000976">
    <property type="term" value="F:transcription cis-regulatory region binding"/>
    <property type="evidence" value="ECO:0007669"/>
    <property type="project" value="TreeGrafter"/>
</dbReference>
<keyword evidence="3" id="KW-0804">Transcription</keyword>
<keyword evidence="1" id="KW-0805">Transcription regulation</keyword>
<dbReference type="EMBL" id="AP026802">
    <property type="protein sequence ID" value="BDR59169.1"/>
    <property type="molecule type" value="Genomic_DNA"/>
</dbReference>
<reference evidence="6 7" key="1">
    <citation type="journal article" date="2023" name="Microbiol. Spectr.">
        <title>Symbiosis of Carpenter Bees with Uncharacterized Lactic Acid Bacteria Showing NAD Auxotrophy.</title>
        <authorList>
            <person name="Kawasaki S."/>
            <person name="Ozawa K."/>
            <person name="Mori T."/>
            <person name="Yamamoto A."/>
            <person name="Ito M."/>
            <person name="Ohkuma M."/>
            <person name="Sakamoto M."/>
            <person name="Matsutani M."/>
        </authorList>
    </citation>
    <scope>NUCLEOTIDE SEQUENCE [LARGE SCALE GENOMIC DNA]</scope>
    <source>
        <strain evidence="6 7">XA3</strain>
    </source>
</reference>
<evidence type="ECO:0000313" key="6">
    <source>
        <dbReference type="EMBL" id="BDR59169.1"/>
    </source>
</evidence>
<evidence type="ECO:0000256" key="2">
    <source>
        <dbReference type="ARBA" id="ARBA00023125"/>
    </source>
</evidence>
<dbReference type="AlphaFoldDB" id="A0AAU9D5S3"/>
<dbReference type="SUPFAM" id="SSF46689">
    <property type="entry name" value="Homeodomain-like"/>
    <property type="match status" value="1"/>
</dbReference>
<organism evidence="6 7">
    <name type="scientific">Xylocopilactobacillus apicola</name>
    <dbReference type="NCBI Taxonomy" id="2932184"/>
    <lineage>
        <taxon>Bacteria</taxon>
        <taxon>Bacillati</taxon>
        <taxon>Bacillota</taxon>
        <taxon>Bacilli</taxon>
        <taxon>Lactobacillales</taxon>
        <taxon>Lactobacillaceae</taxon>
        <taxon>Xylocopilactobacillus</taxon>
    </lineage>
</organism>
<keyword evidence="2 4" id="KW-0238">DNA-binding</keyword>
<name>A0AAU9D5S3_9LACO</name>
<dbReference type="KEGG" id="xap:XA3_16100"/>
<sequence length="229" mass="26343">MTVGQFEGKESMYAQNEKQKELKTQQIAESALELFQNHSYFEITMAQIARSAGVAKGTLFNYYPTKESIFMDLLLHGYQEYFLAAHSQFDAQKISSLAELRQFLLDLTQDLIENRPVVVRLNALRGLVLEKNWIKDQTVREREKLYHITQSLNQAIAEKISTLTAQEVNQLFFAQSAIISGLMNLSGLDQFNHQQLKMEMKDFHVDLNRQAQEIYAAYLDGLLLRKGSL</sequence>
<dbReference type="Proteomes" id="UP001321861">
    <property type="component" value="Chromosome"/>
</dbReference>
<evidence type="ECO:0000256" key="1">
    <source>
        <dbReference type="ARBA" id="ARBA00023015"/>
    </source>
</evidence>
<dbReference type="RefSeq" id="WP_317634976.1">
    <property type="nucleotide sequence ID" value="NZ_AP026802.1"/>
</dbReference>
<evidence type="ECO:0000313" key="7">
    <source>
        <dbReference type="Proteomes" id="UP001321861"/>
    </source>
</evidence>
<gene>
    <name evidence="6" type="ORF">XA3_16100</name>
</gene>
<feature type="domain" description="HTH tetR-type" evidence="5">
    <location>
        <begin position="21"/>
        <end position="81"/>
    </location>
</feature>
<dbReference type="InterPro" id="IPR009057">
    <property type="entry name" value="Homeodomain-like_sf"/>
</dbReference>
<dbReference type="Pfam" id="PF00440">
    <property type="entry name" value="TetR_N"/>
    <property type="match status" value="1"/>
</dbReference>
<dbReference type="Gene3D" id="1.10.357.10">
    <property type="entry name" value="Tetracycline Repressor, domain 2"/>
    <property type="match status" value="1"/>
</dbReference>
<dbReference type="InterPro" id="IPR041483">
    <property type="entry name" value="TetR_C_34"/>
</dbReference>
<dbReference type="GO" id="GO:0003700">
    <property type="term" value="F:DNA-binding transcription factor activity"/>
    <property type="evidence" value="ECO:0007669"/>
    <property type="project" value="TreeGrafter"/>
</dbReference>
<proteinExistence type="predicted"/>